<evidence type="ECO:0000313" key="2">
    <source>
        <dbReference type="EMBL" id="GBM50600.1"/>
    </source>
</evidence>
<name>A0A4Y2GA97_ARAVE</name>
<evidence type="ECO:0000256" key="1">
    <source>
        <dbReference type="SAM" id="MobiDB-lite"/>
    </source>
</evidence>
<comment type="caution">
    <text evidence="2">The sequence shown here is derived from an EMBL/GenBank/DDBJ whole genome shotgun (WGS) entry which is preliminary data.</text>
</comment>
<accession>A0A4Y2GA97</accession>
<sequence>MAEYLGESPTPTKQIEKLDWHSLKCNPNLATLSQLQKAKQNLSQARGQTDVPDGARAKQPHPAKTHRRHLMTPAGAEKRQPARSHNSPLGNRKWSHPLPA</sequence>
<protein>
    <submittedName>
        <fullName evidence="2">Uncharacterized protein</fullName>
    </submittedName>
</protein>
<feature type="region of interest" description="Disordered" evidence="1">
    <location>
        <begin position="38"/>
        <end position="100"/>
    </location>
</feature>
<dbReference type="Proteomes" id="UP000499080">
    <property type="component" value="Unassembled WGS sequence"/>
</dbReference>
<organism evidence="2 3">
    <name type="scientific">Araneus ventricosus</name>
    <name type="common">Orbweaver spider</name>
    <name type="synonym">Epeira ventricosa</name>
    <dbReference type="NCBI Taxonomy" id="182803"/>
    <lineage>
        <taxon>Eukaryota</taxon>
        <taxon>Metazoa</taxon>
        <taxon>Ecdysozoa</taxon>
        <taxon>Arthropoda</taxon>
        <taxon>Chelicerata</taxon>
        <taxon>Arachnida</taxon>
        <taxon>Araneae</taxon>
        <taxon>Araneomorphae</taxon>
        <taxon>Entelegynae</taxon>
        <taxon>Araneoidea</taxon>
        <taxon>Araneidae</taxon>
        <taxon>Araneus</taxon>
    </lineage>
</organism>
<proteinExistence type="predicted"/>
<gene>
    <name evidence="2" type="ORF">AVEN_70237_1</name>
</gene>
<keyword evidence="3" id="KW-1185">Reference proteome</keyword>
<evidence type="ECO:0000313" key="3">
    <source>
        <dbReference type="Proteomes" id="UP000499080"/>
    </source>
</evidence>
<feature type="compositionally biased region" description="Basic residues" evidence="1">
    <location>
        <begin position="58"/>
        <end position="70"/>
    </location>
</feature>
<reference evidence="2 3" key="1">
    <citation type="journal article" date="2019" name="Sci. Rep.">
        <title>Orb-weaving spider Araneus ventricosus genome elucidates the spidroin gene catalogue.</title>
        <authorList>
            <person name="Kono N."/>
            <person name="Nakamura H."/>
            <person name="Ohtoshi R."/>
            <person name="Moran D.A.P."/>
            <person name="Shinohara A."/>
            <person name="Yoshida Y."/>
            <person name="Fujiwara M."/>
            <person name="Mori M."/>
            <person name="Tomita M."/>
            <person name="Arakawa K."/>
        </authorList>
    </citation>
    <scope>NUCLEOTIDE SEQUENCE [LARGE SCALE GENOMIC DNA]</scope>
</reference>
<dbReference type="EMBL" id="BGPR01001305">
    <property type="protein sequence ID" value="GBM50600.1"/>
    <property type="molecule type" value="Genomic_DNA"/>
</dbReference>
<dbReference type="AlphaFoldDB" id="A0A4Y2GA97"/>
<feature type="compositionally biased region" description="Polar residues" evidence="1">
    <location>
        <begin position="38"/>
        <end position="47"/>
    </location>
</feature>